<dbReference type="Pfam" id="PF20152">
    <property type="entry name" value="DUF6534"/>
    <property type="match status" value="1"/>
</dbReference>
<accession>A0AAD2Q645</accession>
<dbReference type="EMBL" id="CAVNYO010000421">
    <property type="protein sequence ID" value="CAK5278262.1"/>
    <property type="molecule type" value="Genomic_DNA"/>
</dbReference>
<organism evidence="3 4">
    <name type="scientific">Mycena citricolor</name>
    <dbReference type="NCBI Taxonomy" id="2018698"/>
    <lineage>
        <taxon>Eukaryota</taxon>
        <taxon>Fungi</taxon>
        <taxon>Dikarya</taxon>
        <taxon>Basidiomycota</taxon>
        <taxon>Agaricomycotina</taxon>
        <taxon>Agaricomycetes</taxon>
        <taxon>Agaricomycetidae</taxon>
        <taxon>Agaricales</taxon>
        <taxon>Marasmiineae</taxon>
        <taxon>Mycenaceae</taxon>
        <taxon>Mycena</taxon>
    </lineage>
</organism>
<proteinExistence type="predicted"/>
<name>A0AAD2Q645_9AGAR</name>
<gene>
    <name evidence="3" type="ORF">MYCIT1_LOCUS27553</name>
</gene>
<feature type="transmembrane region" description="Helical" evidence="1">
    <location>
        <begin position="262"/>
        <end position="282"/>
    </location>
</feature>
<keyword evidence="1" id="KW-0472">Membrane</keyword>
<dbReference type="PANTHER" id="PTHR40465:SF1">
    <property type="entry name" value="DUF6534 DOMAIN-CONTAINING PROTEIN"/>
    <property type="match status" value="1"/>
</dbReference>
<sequence length="444" mass="48723">MIQSSGSDFAWLMPPFGGANFDFGNCQVEFKPKLTDVHLATCSSKMQERTGRMQNRTNTALGGYYINTSDKNKTGKRSISPPPRLSFIFAPHPPSFKNAARLKRAYPGLCRGLRACVLGLCGVTALQGYLYFTRYQDKIGVRLVAGMMIGLDFLSMALISQSVYYYMLPYFGSFTPLNAVTKELSIECLISAMITFTSQMYFVYQLHMVKNPGTPGVLMKYLVIVMGTVGLAGGIGCVVLMFTHPHEIFMNRKPSFAVLAGISKAFGASADIVATIAMCMFLKSAETGMSGTSSLLKSLTHLFINRGILVTAAQILLLITFFATSEHLYWFVDQFPALNFALNFCRLAVHVNTTKLYVNTFFGMLNARAVIRERATGPGQMSLSSESGNLTMCRKRGSVPMTTAMSSCPEKHLTANFDVEVDSGIGDYAMNEIMVTRSSTVAEI</sequence>
<evidence type="ECO:0000313" key="4">
    <source>
        <dbReference type="Proteomes" id="UP001295794"/>
    </source>
</evidence>
<feature type="transmembrane region" description="Helical" evidence="1">
    <location>
        <begin position="112"/>
        <end position="132"/>
    </location>
</feature>
<dbReference type="AlphaFoldDB" id="A0AAD2Q645"/>
<feature type="transmembrane region" description="Helical" evidence="1">
    <location>
        <begin position="144"/>
        <end position="164"/>
    </location>
</feature>
<keyword evidence="1" id="KW-0812">Transmembrane</keyword>
<feature type="transmembrane region" description="Helical" evidence="1">
    <location>
        <begin position="218"/>
        <end position="242"/>
    </location>
</feature>
<protein>
    <recommendedName>
        <fullName evidence="2">DUF6534 domain-containing protein</fullName>
    </recommendedName>
</protein>
<evidence type="ECO:0000259" key="2">
    <source>
        <dbReference type="Pfam" id="PF20152"/>
    </source>
</evidence>
<comment type="caution">
    <text evidence="3">The sequence shown here is derived from an EMBL/GenBank/DDBJ whole genome shotgun (WGS) entry which is preliminary data.</text>
</comment>
<dbReference type="Proteomes" id="UP001295794">
    <property type="component" value="Unassembled WGS sequence"/>
</dbReference>
<reference evidence="3" key="1">
    <citation type="submission" date="2023-11" db="EMBL/GenBank/DDBJ databases">
        <authorList>
            <person name="De Vega J J."/>
            <person name="De Vega J J."/>
        </authorList>
    </citation>
    <scope>NUCLEOTIDE SEQUENCE</scope>
</reference>
<dbReference type="PANTHER" id="PTHR40465">
    <property type="entry name" value="CHROMOSOME 1, WHOLE GENOME SHOTGUN SEQUENCE"/>
    <property type="match status" value="1"/>
</dbReference>
<keyword evidence="1" id="KW-1133">Transmembrane helix</keyword>
<feature type="transmembrane region" description="Helical" evidence="1">
    <location>
        <begin position="303"/>
        <end position="322"/>
    </location>
</feature>
<feature type="transmembrane region" description="Helical" evidence="1">
    <location>
        <begin position="184"/>
        <end position="206"/>
    </location>
</feature>
<evidence type="ECO:0000313" key="3">
    <source>
        <dbReference type="EMBL" id="CAK5278262.1"/>
    </source>
</evidence>
<evidence type="ECO:0000256" key="1">
    <source>
        <dbReference type="SAM" id="Phobius"/>
    </source>
</evidence>
<dbReference type="InterPro" id="IPR045339">
    <property type="entry name" value="DUF6534"/>
</dbReference>
<keyword evidence="4" id="KW-1185">Reference proteome</keyword>
<feature type="domain" description="DUF6534" evidence="2">
    <location>
        <begin position="268"/>
        <end position="369"/>
    </location>
</feature>